<name>A0A5K3F6Q7_MESCO</name>
<dbReference type="WBParaSite" id="MCU_005873-RA">
    <property type="protein sequence ID" value="MCU_005873-RA"/>
    <property type="gene ID" value="MCU_005873"/>
</dbReference>
<dbReference type="AlphaFoldDB" id="A0A5K3F6Q7"/>
<evidence type="ECO:0000313" key="1">
    <source>
        <dbReference type="WBParaSite" id="MCU_005873-RA"/>
    </source>
</evidence>
<reference evidence="1" key="1">
    <citation type="submission" date="2019-11" db="UniProtKB">
        <authorList>
            <consortium name="WormBaseParasite"/>
        </authorList>
    </citation>
    <scope>IDENTIFICATION</scope>
</reference>
<protein>
    <submittedName>
        <fullName evidence="1">Phage protein</fullName>
    </submittedName>
</protein>
<sequence length="52" mass="6004">MTILLKNISQIVNITRNPKQTYMVDGYDLFCVTGEPDSKSRYAILLDRIELL</sequence>
<proteinExistence type="predicted"/>
<accession>A0A5K3F6Q7</accession>
<organism evidence="1">
    <name type="scientific">Mesocestoides corti</name>
    <name type="common">Flatworm</name>
    <dbReference type="NCBI Taxonomy" id="53468"/>
    <lineage>
        <taxon>Eukaryota</taxon>
        <taxon>Metazoa</taxon>
        <taxon>Spiralia</taxon>
        <taxon>Lophotrochozoa</taxon>
        <taxon>Platyhelminthes</taxon>
        <taxon>Cestoda</taxon>
        <taxon>Eucestoda</taxon>
        <taxon>Cyclophyllidea</taxon>
        <taxon>Mesocestoididae</taxon>
        <taxon>Mesocestoides</taxon>
    </lineage>
</organism>